<gene>
    <name evidence="2" type="ORF">IAB98_00495</name>
</gene>
<comment type="caution">
    <text evidence="2">The sequence shown here is derived from an EMBL/GenBank/DDBJ whole genome shotgun (WGS) entry which is preliminary data.</text>
</comment>
<proteinExistence type="predicted"/>
<dbReference type="InterPro" id="IPR043770">
    <property type="entry name" value="DUF5716_C"/>
</dbReference>
<evidence type="ECO:0000313" key="3">
    <source>
        <dbReference type="Proteomes" id="UP000886841"/>
    </source>
</evidence>
<reference evidence="2" key="2">
    <citation type="journal article" date="2021" name="PeerJ">
        <title>Extensive microbial diversity within the chicken gut microbiome revealed by metagenomics and culture.</title>
        <authorList>
            <person name="Gilroy R."/>
            <person name="Ravi A."/>
            <person name="Getino M."/>
            <person name="Pursley I."/>
            <person name="Horton D.L."/>
            <person name="Alikhan N.F."/>
            <person name="Baker D."/>
            <person name="Gharbi K."/>
            <person name="Hall N."/>
            <person name="Watson M."/>
            <person name="Adriaenssens E.M."/>
            <person name="Foster-Nyarko E."/>
            <person name="Jarju S."/>
            <person name="Secka A."/>
            <person name="Antonio M."/>
            <person name="Oren A."/>
            <person name="Chaudhuri R.R."/>
            <person name="La Ragione R."/>
            <person name="Hildebrand F."/>
            <person name="Pallen M.J."/>
        </authorList>
    </citation>
    <scope>NUCLEOTIDE SEQUENCE</scope>
    <source>
        <strain evidence="2">ChiSxjej1B13-7041</strain>
    </source>
</reference>
<evidence type="ECO:0000313" key="2">
    <source>
        <dbReference type="EMBL" id="HIR91883.1"/>
    </source>
</evidence>
<reference evidence="2" key="1">
    <citation type="submission" date="2020-10" db="EMBL/GenBank/DDBJ databases">
        <authorList>
            <person name="Gilroy R."/>
        </authorList>
    </citation>
    <scope>NUCLEOTIDE SEQUENCE</scope>
    <source>
        <strain evidence="2">ChiSxjej1B13-7041</strain>
    </source>
</reference>
<dbReference type="Proteomes" id="UP000886841">
    <property type="component" value="Unassembled WGS sequence"/>
</dbReference>
<protein>
    <recommendedName>
        <fullName evidence="1">DUF5716 domain-containing protein</fullName>
    </recommendedName>
</protein>
<sequence length="417" mass="47832">MNEIRNILIGFELGERESQICYYDRKTGEPESIPLQVGTAQYTFPTILSKKPGKDEWHFGPEAEYFTSQHNDLYVGNVYELCQSREKVLLEGEEWEPGALLGIFLRQALRLLGVPDPARSVSSFMVTVPRITGILVEHLRRAFQELGCARDRMFLQSYEESFYYHTLYQRPELWVRKVGLFQFEGEGVSFSSLEIQEGTRPALVQVKRGKRISLPLESQERDRRFVQFIEESLGSERYSSLFLVGEGFDREWAKASVPLLCKNHRHVFYGSNLFAKGACYGAKEKVEERNLKNYLFLGEDMVRFQLGIEMVVSGSSTIYPLIPGGLNWYEAQRECELLLDGPQELVFLLQDYRGGEKRRCRMELPGLPQRPPKATRLRVRAACQSAGVCRITVEDLGLGELFPGSGLVWQEQIPEEE</sequence>
<evidence type="ECO:0000259" key="1">
    <source>
        <dbReference type="Pfam" id="PF18980"/>
    </source>
</evidence>
<organism evidence="2 3">
    <name type="scientific">Candidatus Egerieimonas intestinavium</name>
    <dbReference type="NCBI Taxonomy" id="2840777"/>
    <lineage>
        <taxon>Bacteria</taxon>
        <taxon>Bacillati</taxon>
        <taxon>Bacillota</taxon>
        <taxon>Clostridia</taxon>
        <taxon>Lachnospirales</taxon>
        <taxon>Lachnospiraceae</taxon>
        <taxon>Lachnospiraceae incertae sedis</taxon>
        <taxon>Candidatus Egerieimonas</taxon>
    </lineage>
</organism>
<name>A0A9D1EH48_9FIRM</name>
<dbReference type="AlphaFoldDB" id="A0A9D1EH48"/>
<dbReference type="EMBL" id="DVHU01000006">
    <property type="protein sequence ID" value="HIR91883.1"/>
    <property type="molecule type" value="Genomic_DNA"/>
</dbReference>
<feature type="domain" description="DUF5716" evidence="1">
    <location>
        <begin position="124"/>
        <end position="413"/>
    </location>
</feature>
<dbReference type="Pfam" id="PF18980">
    <property type="entry name" value="DUF5716_C"/>
    <property type="match status" value="1"/>
</dbReference>
<accession>A0A9D1EH48</accession>